<dbReference type="InterPro" id="IPR011991">
    <property type="entry name" value="ArsR-like_HTH"/>
</dbReference>
<dbReference type="OrthoDB" id="9811243at2"/>
<evidence type="ECO:0000313" key="6">
    <source>
        <dbReference type="Proteomes" id="UP000237889"/>
    </source>
</evidence>
<dbReference type="SUPFAM" id="SSF54909">
    <property type="entry name" value="Dimeric alpha+beta barrel"/>
    <property type="match status" value="1"/>
</dbReference>
<dbReference type="FunFam" id="1.10.10.10:FF:000186">
    <property type="entry name" value="AsnC family transcriptional regulator"/>
    <property type="match status" value="1"/>
</dbReference>
<dbReference type="PROSITE" id="PS00519">
    <property type="entry name" value="HTH_ASNC_1"/>
    <property type="match status" value="1"/>
</dbReference>
<evidence type="ECO:0000313" key="5">
    <source>
        <dbReference type="EMBL" id="AVO44804.1"/>
    </source>
</evidence>
<dbReference type="GO" id="GO:0043565">
    <property type="term" value="F:sequence-specific DNA binding"/>
    <property type="evidence" value="ECO:0007669"/>
    <property type="project" value="InterPro"/>
</dbReference>
<proteinExistence type="predicted"/>
<dbReference type="PROSITE" id="PS50956">
    <property type="entry name" value="HTH_ASNC_2"/>
    <property type="match status" value="1"/>
</dbReference>
<dbReference type="EMBL" id="CP027668">
    <property type="protein sequence ID" value="AVO44804.1"/>
    <property type="molecule type" value="Genomic_DNA"/>
</dbReference>
<evidence type="ECO:0000256" key="1">
    <source>
        <dbReference type="ARBA" id="ARBA00023015"/>
    </source>
</evidence>
<gene>
    <name evidence="5" type="ORF">C6569_06875</name>
</gene>
<keyword evidence="3" id="KW-0804">Transcription</keyword>
<dbReference type="InterPro" id="IPR000485">
    <property type="entry name" value="AsnC-type_HTH_dom"/>
</dbReference>
<dbReference type="Gene3D" id="1.10.10.10">
    <property type="entry name" value="Winged helix-like DNA-binding domain superfamily/Winged helix DNA-binding domain"/>
    <property type="match status" value="1"/>
</dbReference>
<dbReference type="Proteomes" id="UP000237889">
    <property type="component" value="Chromosome"/>
</dbReference>
<evidence type="ECO:0000259" key="4">
    <source>
        <dbReference type="PROSITE" id="PS50956"/>
    </source>
</evidence>
<sequence>MKARLDAIDWKILRELQADGRMTNVELASRVGISAPPCLRRVRALEEMGVIRGYRALLASEKLGYGVTVFAMVHLASQAEADLHAFAEKVRHWPVIRECHTVSGDFDFVMKCVAPDLASFQHFVSDLTATPNVRNVRTVLTLGQVKDEAAVPLEIAPAD</sequence>
<dbReference type="PRINTS" id="PR00033">
    <property type="entry name" value="HTHASNC"/>
</dbReference>
<protein>
    <submittedName>
        <fullName evidence="5">ArsR family transcriptional regulator</fullName>
    </submittedName>
</protein>
<name>A0A2S0N9F2_9HYPH</name>
<dbReference type="InterPro" id="IPR019885">
    <property type="entry name" value="Tscrpt_reg_HTH_AsnC-type_CS"/>
</dbReference>
<reference evidence="5 6" key="1">
    <citation type="submission" date="2018-03" db="EMBL/GenBank/DDBJ databases">
        <title>Genome sequencing of Phreatobacter sp.</title>
        <authorList>
            <person name="Kim S.-J."/>
            <person name="Heo J."/>
            <person name="Kwon S.-W."/>
        </authorList>
    </citation>
    <scope>NUCLEOTIDE SEQUENCE [LARGE SCALE GENOMIC DNA]</scope>
    <source>
        <strain evidence="5 6">S-12</strain>
    </source>
</reference>
<dbReference type="Pfam" id="PF01037">
    <property type="entry name" value="AsnC_trans_reg"/>
    <property type="match status" value="1"/>
</dbReference>
<dbReference type="KEGG" id="phr:C6569_06875"/>
<dbReference type="InterPro" id="IPR019887">
    <property type="entry name" value="Tscrpt_reg_AsnC/Lrp_C"/>
</dbReference>
<dbReference type="AlphaFoldDB" id="A0A2S0N9F2"/>
<dbReference type="InterPro" id="IPR036390">
    <property type="entry name" value="WH_DNA-bd_sf"/>
</dbReference>
<keyword evidence="6" id="KW-1185">Reference proteome</keyword>
<dbReference type="InterPro" id="IPR019888">
    <property type="entry name" value="Tscrpt_reg_AsnC-like"/>
</dbReference>
<dbReference type="InterPro" id="IPR011008">
    <property type="entry name" value="Dimeric_a/b-barrel"/>
</dbReference>
<dbReference type="CDD" id="cd00090">
    <property type="entry name" value="HTH_ARSR"/>
    <property type="match status" value="1"/>
</dbReference>
<dbReference type="GO" id="GO:0043200">
    <property type="term" value="P:response to amino acid"/>
    <property type="evidence" value="ECO:0007669"/>
    <property type="project" value="TreeGrafter"/>
</dbReference>
<dbReference type="PANTHER" id="PTHR30154:SF34">
    <property type="entry name" value="TRANSCRIPTIONAL REGULATOR AZLB"/>
    <property type="match status" value="1"/>
</dbReference>
<dbReference type="PANTHER" id="PTHR30154">
    <property type="entry name" value="LEUCINE-RESPONSIVE REGULATORY PROTEIN"/>
    <property type="match status" value="1"/>
</dbReference>
<keyword evidence="2" id="KW-0238">DNA-binding</keyword>
<accession>A0A2S0N9F2</accession>
<evidence type="ECO:0000256" key="2">
    <source>
        <dbReference type="ARBA" id="ARBA00023125"/>
    </source>
</evidence>
<dbReference type="GO" id="GO:0005829">
    <property type="term" value="C:cytosol"/>
    <property type="evidence" value="ECO:0007669"/>
    <property type="project" value="TreeGrafter"/>
</dbReference>
<dbReference type="SUPFAM" id="SSF46785">
    <property type="entry name" value="Winged helix' DNA-binding domain"/>
    <property type="match status" value="1"/>
</dbReference>
<dbReference type="GO" id="GO:0006355">
    <property type="term" value="P:regulation of DNA-templated transcription"/>
    <property type="evidence" value="ECO:0007669"/>
    <property type="project" value="UniProtKB-ARBA"/>
</dbReference>
<dbReference type="SMART" id="SM00344">
    <property type="entry name" value="HTH_ASNC"/>
    <property type="match status" value="1"/>
</dbReference>
<dbReference type="InterPro" id="IPR036388">
    <property type="entry name" value="WH-like_DNA-bd_sf"/>
</dbReference>
<feature type="domain" description="HTH asnC-type" evidence="4">
    <location>
        <begin position="5"/>
        <end position="66"/>
    </location>
</feature>
<dbReference type="Gene3D" id="3.30.70.920">
    <property type="match status" value="1"/>
</dbReference>
<evidence type="ECO:0000256" key="3">
    <source>
        <dbReference type="ARBA" id="ARBA00023163"/>
    </source>
</evidence>
<dbReference type="Pfam" id="PF13412">
    <property type="entry name" value="HTH_24"/>
    <property type="match status" value="1"/>
</dbReference>
<keyword evidence="1" id="KW-0805">Transcription regulation</keyword>
<dbReference type="RefSeq" id="WP_106748145.1">
    <property type="nucleotide sequence ID" value="NZ_CP027668.1"/>
</dbReference>
<organism evidence="5 6">
    <name type="scientific">Phreatobacter cathodiphilus</name>
    <dbReference type="NCBI Taxonomy" id="1868589"/>
    <lineage>
        <taxon>Bacteria</taxon>
        <taxon>Pseudomonadati</taxon>
        <taxon>Pseudomonadota</taxon>
        <taxon>Alphaproteobacteria</taxon>
        <taxon>Hyphomicrobiales</taxon>
        <taxon>Phreatobacteraceae</taxon>
        <taxon>Phreatobacter</taxon>
    </lineage>
</organism>